<evidence type="ECO:0000313" key="1">
    <source>
        <dbReference type="EMBL" id="HIU44043.1"/>
    </source>
</evidence>
<reference evidence="1" key="2">
    <citation type="journal article" date="2021" name="PeerJ">
        <title>Extensive microbial diversity within the chicken gut microbiome revealed by metagenomics and culture.</title>
        <authorList>
            <person name="Gilroy R."/>
            <person name="Ravi A."/>
            <person name="Getino M."/>
            <person name="Pursley I."/>
            <person name="Horton D.L."/>
            <person name="Alikhan N.F."/>
            <person name="Baker D."/>
            <person name="Gharbi K."/>
            <person name="Hall N."/>
            <person name="Watson M."/>
            <person name="Adriaenssens E.M."/>
            <person name="Foster-Nyarko E."/>
            <person name="Jarju S."/>
            <person name="Secka A."/>
            <person name="Antonio M."/>
            <person name="Oren A."/>
            <person name="Chaudhuri R.R."/>
            <person name="La Ragione R."/>
            <person name="Hildebrand F."/>
            <person name="Pallen M.J."/>
        </authorList>
    </citation>
    <scope>NUCLEOTIDE SEQUENCE</scope>
    <source>
        <strain evidence="1">CHK191-8634</strain>
    </source>
</reference>
<dbReference type="SUPFAM" id="SSF46955">
    <property type="entry name" value="Putative DNA-binding domain"/>
    <property type="match status" value="1"/>
</dbReference>
<comment type="caution">
    <text evidence="1">The sequence shown here is derived from an EMBL/GenBank/DDBJ whole genome shotgun (WGS) entry which is preliminary data.</text>
</comment>
<dbReference type="AlphaFoldDB" id="A0A9D1IVD2"/>
<dbReference type="EMBL" id="DVMR01000055">
    <property type="protein sequence ID" value="HIU44043.1"/>
    <property type="molecule type" value="Genomic_DNA"/>
</dbReference>
<dbReference type="PANTHER" id="PTHR40056:SF1">
    <property type="entry name" value="DUF1836 DOMAIN-CONTAINING PROTEIN"/>
    <property type="match status" value="1"/>
</dbReference>
<name>A0A9D1IVD2_9CLOT</name>
<protein>
    <submittedName>
        <fullName evidence="1">DUF1836 domain-containing protein</fullName>
    </submittedName>
</protein>
<gene>
    <name evidence="1" type="ORF">IAB67_07075</name>
</gene>
<dbReference type="InterPro" id="IPR009061">
    <property type="entry name" value="DNA-bd_dom_put_sf"/>
</dbReference>
<proteinExistence type="predicted"/>
<evidence type="ECO:0000313" key="2">
    <source>
        <dbReference type="Proteomes" id="UP000824073"/>
    </source>
</evidence>
<organism evidence="1 2">
    <name type="scientific">Candidatus Ventrousia excrementavium</name>
    <dbReference type="NCBI Taxonomy" id="2840961"/>
    <lineage>
        <taxon>Bacteria</taxon>
        <taxon>Bacillati</taxon>
        <taxon>Bacillota</taxon>
        <taxon>Clostridia</taxon>
        <taxon>Eubacteriales</taxon>
        <taxon>Clostridiaceae</taxon>
        <taxon>Clostridiaceae incertae sedis</taxon>
        <taxon>Candidatus Ventrousia</taxon>
    </lineage>
</organism>
<sequence>MVSRLPGTTLEADLERENAADTLLSSIFLAGGLVLSQVSLLTGLEPYTIQNWVKRGFLPPPVHKKYSRRQVCRLFIINMLRDSMQIDRICRLLSFVNGRLDDEGDDLIDDSTLYLHIVALVSRWGDDVPTAEQLHAWCSEVLADYEEPYPGARARIAAALEVISTAYLASCLRRRAELLLAHLDE</sequence>
<dbReference type="Proteomes" id="UP000824073">
    <property type="component" value="Unassembled WGS sequence"/>
</dbReference>
<reference evidence="1" key="1">
    <citation type="submission" date="2020-10" db="EMBL/GenBank/DDBJ databases">
        <authorList>
            <person name="Gilroy R."/>
        </authorList>
    </citation>
    <scope>NUCLEOTIDE SEQUENCE</scope>
    <source>
        <strain evidence="1">CHK191-8634</strain>
    </source>
</reference>
<dbReference type="Pfam" id="PF08876">
    <property type="entry name" value="DUF1836"/>
    <property type="match status" value="1"/>
</dbReference>
<accession>A0A9D1IVD2</accession>
<dbReference type="Gene3D" id="1.10.1660.10">
    <property type="match status" value="1"/>
</dbReference>
<dbReference type="InterPro" id="IPR014975">
    <property type="entry name" value="DUF1836"/>
</dbReference>
<dbReference type="PANTHER" id="PTHR40056">
    <property type="entry name" value="HYPOTHETICAL CYTOSOLIC PROTEIN"/>
    <property type="match status" value="1"/>
</dbReference>